<dbReference type="InterPro" id="IPR050131">
    <property type="entry name" value="Peptidase_S8_subtilisin-like"/>
</dbReference>
<comment type="similarity">
    <text evidence="1 5">Belongs to the peptidase S8 family.</text>
</comment>
<evidence type="ECO:0000256" key="4">
    <source>
        <dbReference type="ARBA" id="ARBA00022825"/>
    </source>
</evidence>
<dbReference type="Pfam" id="PF00082">
    <property type="entry name" value="Peptidase_S8"/>
    <property type="match status" value="1"/>
</dbReference>
<dbReference type="GO" id="GO:0006508">
    <property type="term" value="P:proteolysis"/>
    <property type="evidence" value="ECO:0007669"/>
    <property type="project" value="UniProtKB-KW"/>
</dbReference>
<proteinExistence type="inferred from homology"/>
<dbReference type="PANTHER" id="PTHR43806">
    <property type="entry name" value="PEPTIDASE S8"/>
    <property type="match status" value="1"/>
</dbReference>
<dbReference type="SUPFAM" id="SSF52743">
    <property type="entry name" value="Subtilisin-like"/>
    <property type="match status" value="1"/>
</dbReference>
<dbReference type="InterPro" id="IPR036852">
    <property type="entry name" value="Peptidase_S8/S53_dom_sf"/>
</dbReference>
<dbReference type="PANTHER" id="PTHR43806:SF11">
    <property type="entry name" value="CEREVISIN-RELATED"/>
    <property type="match status" value="1"/>
</dbReference>
<evidence type="ECO:0000259" key="6">
    <source>
        <dbReference type="Pfam" id="PF00082"/>
    </source>
</evidence>
<dbReference type="GO" id="GO:0004252">
    <property type="term" value="F:serine-type endopeptidase activity"/>
    <property type="evidence" value="ECO:0007669"/>
    <property type="project" value="InterPro"/>
</dbReference>
<dbReference type="InterPro" id="IPR023827">
    <property type="entry name" value="Peptidase_S8_Asp-AS"/>
</dbReference>
<dbReference type="SUPFAM" id="SSF54897">
    <property type="entry name" value="Protease propeptides/inhibitors"/>
    <property type="match status" value="1"/>
</dbReference>
<evidence type="ECO:0000256" key="1">
    <source>
        <dbReference type="ARBA" id="ARBA00011073"/>
    </source>
</evidence>
<keyword evidence="2" id="KW-0645">Protease</keyword>
<protein>
    <submittedName>
        <fullName evidence="7">Subtilisin-like protein</fullName>
    </submittedName>
</protein>
<dbReference type="InterPro" id="IPR015500">
    <property type="entry name" value="Peptidase_S8_subtilisin-rel"/>
</dbReference>
<dbReference type="OrthoDB" id="206201at2759"/>
<dbReference type="PRINTS" id="PR00723">
    <property type="entry name" value="SUBTILISIN"/>
</dbReference>
<evidence type="ECO:0000313" key="7">
    <source>
        <dbReference type="EMBL" id="KAF2428963.1"/>
    </source>
</evidence>
<reference evidence="7" key="1">
    <citation type="journal article" date="2020" name="Stud. Mycol.">
        <title>101 Dothideomycetes genomes: a test case for predicting lifestyles and emergence of pathogens.</title>
        <authorList>
            <person name="Haridas S."/>
            <person name="Albert R."/>
            <person name="Binder M."/>
            <person name="Bloem J."/>
            <person name="Labutti K."/>
            <person name="Salamov A."/>
            <person name="Andreopoulos B."/>
            <person name="Baker S."/>
            <person name="Barry K."/>
            <person name="Bills G."/>
            <person name="Bluhm B."/>
            <person name="Cannon C."/>
            <person name="Castanera R."/>
            <person name="Culley D."/>
            <person name="Daum C."/>
            <person name="Ezra D."/>
            <person name="Gonzalez J."/>
            <person name="Henrissat B."/>
            <person name="Kuo A."/>
            <person name="Liang C."/>
            <person name="Lipzen A."/>
            <person name="Lutzoni F."/>
            <person name="Magnuson J."/>
            <person name="Mondo S."/>
            <person name="Nolan M."/>
            <person name="Ohm R."/>
            <person name="Pangilinan J."/>
            <person name="Park H.-J."/>
            <person name="Ramirez L."/>
            <person name="Alfaro M."/>
            <person name="Sun H."/>
            <person name="Tritt A."/>
            <person name="Yoshinaga Y."/>
            <person name="Zwiers L.-H."/>
            <person name="Turgeon B."/>
            <person name="Goodwin S."/>
            <person name="Spatafora J."/>
            <person name="Crous P."/>
            <person name="Grigoriev I."/>
        </authorList>
    </citation>
    <scope>NUCLEOTIDE SEQUENCE</scope>
    <source>
        <strain evidence="7">CBS 130266</strain>
    </source>
</reference>
<keyword evidence="3" id="KW-0378">Hydrolase</keyword>
<evidence type="ECO:0000256" key="5">
    <source>
        <dbReference type="PROSITE-ProRule" id="PRU01240"/>
    </source>
</evidence>
<evidence type="ECO:0000313" key="8">
    <source>
        <dbReference type="Proteomes" id="UP000800235"/>
    </source>
</evidence>
<comment type="caution">
    <text evidence="7">The sequence shown here is derived from an EMBL/GenBank/DDBJ whole genome shotgun (WGS) entry which is preliminary data.</text>
</comment>
<keyword evidence="4" id="KW-0720">Serine protease</keyword>
<sequence length="371" mass="40817">MIIMLRTSSCLTMKSSSLFVWCLPTLFTTAVYSLPSFHEAKDLNVAKSWYIVSLHSHYQLDSHLEHISRNTSVDVSTISPISAINGYHARLSDEVLYDIVQRDPGVKYIQQDYYLDHDSHALATIDSPDVISRIFRRWKKHTVDPSAWFVRKLTYWGTISPIPVKDGPSEYLEDSWKGVHVYILDSGIRRSHVMLNHQAVNFKGKQDTDTSPYVNEPMEDTHGHGTAVAGVVIRIAPAATLMNVKVRGTNRLGDLAGAISDVTDEHISYRNSKKPDWRGSVINISIETGITRVLTDVIKSAIKEGIPVVSSAGNANADAVTGPCGIAGVICVAACNSSYKKWAKSNYGKDVTIVAPGEKILSATSISDTKT</sequence>
<keyword evidence="8" id="KW-1185">Reference proteome</keyword>
<accession>A0A9P4TXL1</accession>
<dbReference type="Gene3D" id="3.40.50.200">
    <property type="entry name" value="Peptidase S8/S53 domain"/>
    <property type="match status" value="1"/>
</dbReference>
<dbReference type="EMBL" id="MU007051">
    <property type="protein sequence ID" value="KAF2428963.1"/>
    <property type="molecule type" value="Genomic_DNA"/>
</dbReference>
<dbReference type="Proteomes" id="UP000800235">
    <property type="component" value="Unassembled WGS sequence"/>
</dbReference>
<evidence type="ECO:0000256" key="3">
    <source>
        <dbReference type="ARBA" id="ARBA00022801"/>
    </source>
</evidence>
<dbReference type="PROSITE" id="PS00136">
    <property type="entry name" value="SUBTILASE_ASP"/>
    <property type="match status" value="1"/>
</dbReference>
<dbReference type="PROSITE" id="PS51892">
    <property type="entry name" value="SUBTILASE"/>
    <property type="match status" value="1"/>
</dbReference>
<feature type="domain" description="Peptidase S8/S53" evidence="6">
    <location>
        <begin position="177"/>
        <end position="363"/>
    </location>
</feature>
<name>A0A9P4TXL1_9PEZI</name>
<dbReference type="InterPro" id="IPR000209">
    <property type="entry name" value="Peptidase_S8/S53_dom"/>
</dbReference>
<gene>
    <name evidence="7" type="ORF">EJ08DRAFT_308561</name>
</gene>
<organism evidence="7 8">
    <name type="scientific">Tothia fuscella</name>
    <dbReference type="NCBI Taxonomy" id="1048955"/>
    <lineage>
        <taxon>Eukaryota</taxon>
        <taxon>Fungi</taxon>
        <taxon>Dikarya</taxon>
        <taxon>Ascomycota</taxon>
        <taxon>Pezizomycotina</taxon>
        <taxon>Dothideomycetes</taxon>
        <taxon>Pleosporomycetidae</taxon>
        <taxon>Venturiales</taxon>
        <taxon>Cylindrosympodiaceae</taxon>
        <taxon>Tothia</taxon>
    </lineage>
</organism>
<evidence type="ECO:0000256" key="2">
    <source>
        <dbReference type="ARBA" id="ARBA00022670"/>
    </source>
</evidence>
<comment type="caution">
    <text evidence="5">Lacks conserved residue(s) required for the propagation of feature annotation.</text>
</comment>
<dbReference type="AlphaFoldDB" id="A0A9P4TXL1"/>